<dbReference type="VEuPathDB" id="ToxoDB:TGME49_291580"/>
<proteinExistence type="predicted"/>
<evidence type="ECO:0000313" key="2">
    <source>
        <dbReference type="EMBL" id="EPT28085.1"/>
    </source>
</evidence>
<sequence>MRRRMCVGSGLPVESQRREEQQRRERGEKGSEGREKNAKKAQRQREPREKLASAERNRGSTAGCPGVKTRTCAKRFAGDPRRIRTAPHVQSPGNEQDSTTWQLDPHGGARCTEHGVHQNMTQLRFIRSASPILQRLAQEKQRVRKSDTVPSRSRQRGRLVRFRAVELQRCRRRDTRKKKVTLSTWPSAERDRERGQRLKSERDA</sequence>
<gene>
    <name evidence="2" type="ORF">TGME49_291580</name>
</gene>
<feature type="compositionally biased region" description="Basic and acidic residues" evidence="1">
    <location>
        <begin position="188"/>
        <end position="204"/>
    </location>
</feature>
<organism evidence="2 3">
    <name type="scientific">Toxoplasma gondii (strain ATCC 50611 / Me49)</name>
    <dbReference type="NCBI Taxonomy" id="508771"/>
    <lineage>
        <taxon>Eukaryota</taxon>
        <taxon>Sar</taxon>
        <taxon>Alveolata</taxon>
        <taxon>Apicomplexa</taxon>
        <taxon>Conoidasida</taxon>
        <taxon>Coccidia</taxon>
        <taxon>Eucoccidiorida</taxon>
        <taxon>Eimeriorina</taxon>
        <taxon>Sarcocystidae</taxon>
        <taxon>Toxoplasma</taxon>
    </lineage>
</organism>
<evidence type="ECO:0000313" key="3">
    <source>
        <dbReference type="Proteomes" id="UP000001529"/>
    </source>
</evidence>
<accession>A0A125YRL9</accession>
<dbReference type="EMBL" id="CM002044">
    <property type="protein sequence ID" value="EPT28085.1"/>
    <property type="molecule type" value="Genomic_DNA"/>
</dbReference>
<dbReference type="AlphaFoldDB" id="A0A125YRL9"/>
<feature type="compositionally biased region" description="Polar residues" evidence="1">
    <location>
        <begin position="91"/>
        <end position="100"/>
    </location>
</feature>
<dbReference type="KEGG" id="tgo:TGME49_291580"/>
<feature type="region of interest" description="Disordered" evidence="1">
    <location>
        <begin position="173"/>
        <end position="204"/>
    </location>
</feature>
<dbReference type="RefSeq" id="XP_002368510.1">
    <property type="nucleotide sequence ID" value="XM_002368469.1"/>
</dbReference>
<name>A0A125YRL9_TOXGM</name>
<dbReference type="GeneID" id="7899364"/>
<feature type="compositionally biased region" description="Basic and acidic residues" evidence="1">
    <location>
        <begin position="15"/>
        <end position="58"/>
    </location>
</feature>
<dbReference type="Proteomes" id="UP000001529">
    <property type="component" value="Chromosome IX"/>
</dbReference>
<feature type="region of interest" description="Disordered" evidence="1">
    <location>
        <begin position="1"/>
        <end position="100"/>
    </location>
</feature>
<protein>
    <submittedName>
        <fullName evidence="2">Uncharacterized protein</fullName>
    </submittedName>
</protein>
<evidence type="ECO:0000256" key="1">
    <source>
        <dbReference type="SAM" id="MobiDB-lite"/>
    </source>
</evidence>
<reference evidence="2" key="1">
    <citation type="submission" date="2013-04" db="EMBL/GenBank/DDBJ databases">
        <authorList>
            <person name="Sibley D."/>
            <person name="Venepally P."/>
            <person name="Karamycheva S."/>
            <person name="Hadjithomas M."/>
            <person name="Khan A."/>
            <person name="Brunk B."/>
            <person name="Roos D."/>
            <person name="Caler E."/>
            <person name="Lorenzi H."/>
        </authorList>
    </citation>
    <scope>NUCLEOTIDE SEQUENCE [LARGE SCALE GENOMIC DNA]</scope>
    <source>
        <strain evidence="2">ME49</strain>
    </source>
</reference>
<dbReference type="EMBL" id="KE138832">
    <property type="protein sequence ID" value="EPT28085.1"/>
    <property type="molecule type" value="Genomic_DNA"/>
</dbReference>
<keyword evidence="3" id="KW-1185">Reference proteome</keyword>